<gene>
    <name evidence="2" type="ORF">V5799_004987</name>
</gene>
<evidence type="ECO:0000313" key="2">
    <source>
        <dbReference type="EMBL" id="KAK8757383.1"/>
    </source>
</evidence>
<proteinExistence type="predicted"/>
<reference evidence="2 3" key="1">
    <citation type="journal article" date="2023" name="Arcadia Sci">
        <title>De novo assembly of a long-read Amblyomma americanum tick genome.</title>
        <authorList>
            <person name="Chou S."/>
            <person name="Poskanzer K.E."/>
            <person name="Rollins M."/>
            <person name="Thuy-Boun P.S."/>
        </authorList>
    </citation>
    <scope>NUCLEOTIDE SEQUENCE [LARGE SCALE GENOMIC DNA]</scope>
    <source>
        <strain evidence="2">F_SG_1</strain>
        <tissue evidence="2">Salivary glands</tissue>
    </source>
</reference>
<dbReference type="InterPro" id="IPR048366">
    <property type="entry name" value="TNP-like_GBD"/>
</dbReference>
<dbReference type="EMBL" id="JARKHS020035262">
    <property type="protein sequence ID" value="KAK8757383.1"/>
    <property type="molecule type" value="Genomic_DNA"/>
</dbReference>
<accession>A0AAQ4D4J3</accession>
<organism evidence="2 3">
    <name type="scientific">Amblyomma americanum</name>
    <name type="common">Lone star tick</name>
    <dbReference type="NCBI Taxonomy" id="6943"/>
    <lineage>
        <taxon>Eukaryota</taxon>
        <taxon>Metazoa</taxon>
        <taxon>Ecdysozoa</taxon>
        <taxon>Arthropoda</taxon>
        <taxon>Chelicerata</taxon>
        <taxon>Arachnida</taxon>
        <taxon>Acari</taxon>
        <taxon>Parasitiformes</taxon>
        <taxon>Ixodida</taxon>
        <taxon>Ixodoidea</taxon>
        <taxon>Ixodidae</taxon>
        <taxon>Amblyomminae</taxon>
        <taxon>Amblyomma</taxon>
    </lineage>
</organism>
<dbReference type="Proteomes" id="UP001321473">
    <property type="component" value="Unassembled WGS sequence"/>
</dbReference>
<comment type="caution">
    <text evidence="2">The sequence shown here is derived from an EMBL/GenBank/DDBJ whole genome shotgun (WGS) entry which is preliminary data.</text>
</comment>
<dbReference type="AlphaFoldDB" id="A0AAQ4D4J3"/>
<name>A0AAQ4D4J3_AMBAM</name>
<protein>
    <recommendedName>
        <fullName evidence="1">Transposable element P transposase-like GTP-binding insertion domain-containing protein</fullName>
    </recommendedName>
</protein>
<dbReference type="Pfam" id="PF21788">
    <property type="entry name" value="TNP-like_GBD"/>
    <property type="match status" value="1"/>
</dbReference>
<evidence type="ECO:0000259" key="1">
    <source>
        <dbReference type="Pfam" id="PF21788"/>
    </source>
</evidence>
<evidence type="ECO:0000313" key="3">
    <source>
        <dbReference type="Proteomes" id="UP001321473"/>
    </source>
</evidence>
<sequence>MQLKKWSKPQSTPKKILQKSLLTYHLVTSLASLDPRQMTSKPDEHPLDSGRELFLSLDYCHIMKNIRSQFLEVKRLFRRNGKFNLPDFLRLLYKIQEKQDAFKLVRCLTKKHLWPTNLEKMNVNRAVQIFSPQVTTVLRFLQQHGQSIGAPSFGDCLPTVEFMELVRKWFVLHNIKSTTLH</sequence>
<feature type="domain" description="Transposable element P transposase-like GTP-binding insertion" evidence="1">
    <location>
        <begin position="60"/>
        <end position="177"/>
    </location>
</feature>
<keyword evidence="3" id="KW-1185">Reference proteome</keyword>